<dbReference type="Gene3D" id="3.40.50.720">
    <property type="entry name" value="NAD(P)-binding Rossmann-like Domain"/>
    <property type="match status" value="1"/>
</dbReference>
<feature type="domain" description="Thioester reductase (TE)" evidence="1">
    <location>
        <begin position="26"/>
        <end position="219"/>
    </location>
</feature>
<protein>
    <submittedName>
        <fullName evidence="2">SDR family oxidoreductase</fullName>
    </submittedName>
</protein>
<reference evidence="2 3" key="1">
    <citation type="submission" date="2022-10" db="EMBL/GenBank/DDBJ databases">
        <title>The complete genomes of actinobacterial strains from the NBC collection.</title>
        <authorList>
            <person name="Joergensen T.S."/>
            <person name="Alvarez Arevalo M."/>
            <person name="Sterndorff E.B."/>
            <person name="Faurdal D."/>
            <person name="Vuksanovic O."/>
            <person name="Mourched A.-S."/>
            <person name="Charusanti P."/>
            <person name="Shaw S."/>
            <person name="Blin K."/>
            <person name="Weber T."/>
        </authorList>
    </citation>
    <scope>NUCLEOTIDE SEQUENCE [LARGE SCALE GENOMIC DNA]</scope>
    <source>
        <strain evidence="2 3">NBC 01769</strain>
    </source>
</reference>
<evidence type="ECO:0000259" key="1">
    <source>
        <dbReference type="Pfam" id="PF07993"/>
    </source>
</evidence>
<dbReference type="InterPro" id="IPR013120">
    <property type="entry name" value="FAR_NAD-bd"/>
</dbReference>
<organism evidence="2 3">
    <name type="scientific">Streptomyces brevispora</name>
    <dbReference type="NCBI Taxonomy" id="887462"/>
    <lineage>
        <taxon>Bacteria</taxon>
        <taxon>Bacillati</taxon>
        <taxon>Actinomycetota</taxon>
        <taxon>Actinomycetes</taxon>
        <taxon>Kitasatosporales</taxon>
        <taxon>Streptomycetaceae</taxon>
        <taxon>Streptomyces</taxon>
    </lineage>
</organism>
<dbReference type="Pfam" id="PF07993">
    <property type="entry name" value="NAD_binding_4"/>
    <property type="match status" value="1"/>
</dbReference>
<evidence type="ECO:0000313" key="3">
    <source>
        <dbReference type="Proteomes" id="UP001330827"/>
    </source>
</evidence>
<keyword evidence="3" id="KW-1185">Reference proteome</keyword>
<dbReference type="InterPro" id="IPR036291">
    <property type="entry name" value="NAD(P)-bd_dom_sf"/>
</dbReference>
<dbReference type="Proteomes" id="UP001330827">
    <property type="component" value="Chromosome"/>
</dbReference>
<dbReference type="PANTHER" id="PTHR43245:SF52">
    <property type="entry name" value="NAD-DEPENDENT EPIMERASE_DEHYDRATASE"/>
    <property type="match status" value="1"/>
</dbReference>
<dbReference type="InterPro" id="IPR050177">
    <property type="entry name" value="Lipid_A_modif_metabolic_enz"/>
</dbReference>
<dbReference type="SUPFAM" id="SSF51735">
    <property type="entry name" value="NAD(P)-binding Rossmann-fold domains"/>
    <property type="match status" value="1"/>
</dbReference>
<gene>
    <name evidence="2" type="ORF">OIE64_21105</name>
</gene>
<evidence type="ECO:0000313" key="2">
    <source>
        <dbReference type="EMBL" id="WSC15087.1"/>
    </source>
</evidence>
<dbReference type="RefSeq" id="WP_326594053.1">
    <property type="nucleotide sequence ID" value="NZ_CP109114.1"/>
</dbReference>
<sequence length="405" mass="43989">MPETVQSTERAAGLPYERSAGSTLALTGATGFLASHLLLRLLPHDVRVVALVRKPPQRALSSLACALRSAGAPEETVQRIPHQVRAVQVGLDRPQLGLSEAEFRTISDSVDAVWHCAALTKLHGAAEELHRTNVEGTRHILALATAGGRKPPLFHVSTAFVAGAQLEGVVPERQLDSAHGFLTPYEESKHRAENLVHRWARDNGRSATIFRPSVLLSERSALPRAPQHTYAVLAAKLALFLRHSLRDLPSPAPPPSSDRTSQPASFADQLVVRLVGAPDSGINLLQVEDAALAMLRLAENAPRGPGARVHHIVHPVETPVEQVNDALQRSTPRLRLELVTNRPDPTGLERAIDRFGAEATAYLGLRRRYERSSLRDLECRHLLNPPAPIDSSYLDAALSPPPSAH</sequence>
<accession>A0ABZ1G794</accession>
<name>A0ABZ1G794_9ACTN</name>
<proteinExistence type="predicted"/>
<dbReference type="PANTHER" id="PTHR43245">
    <property type="entry name" value="BIFUNCTIONAL POLYMYXIN RESISTANCE PROTEIN ARNA"/>
    <property type="match status" value="1"/>
</dbReference>
<dbReference type="EMBL" id="CP109114">
    <property type="protein sequence ID" value="WSC15087.1"/>
    <property type="molecule type" value="Genomic_DNA"/>
</dbReference>